<sequence>MKDSKKQEYPAIYKPKYDFLGQSYASMYPNLHKYPATMLPQIGLELLKEFKAKKSNLLDPFCGSGSSFVSGLEYGIKHFVGFDLNPLAITISKARMTYIESSYLIRQKERLLRQLESKNKLSLDFNPLENITNLDFWIDKNAQQDLKLIFSYIKALDDKNLQNLFMLSFSETLREASWTRNNEFKLFRMKDYENYKPNVYAIFTKNLESLVKDYLQFYQSKLQDVGLNLTNASFQNLKQKFDTLLTSPPYGDSKTTVAYGQFSTFINEWLGFKDARKLDSKLMGGIKAQKLYDTGLIKDYVLEISKIDKKRALEISSFYFDLESSIQSLINSINLGGKVFFIVGNRRVKNIELPTDKFIAEVFCNNGFMHLQTIKRKISNKSMPLQNSPTNKAGVLSRTMNEEYIVVCKRLL</sequence>
<evidence type="ECO:0000313" key="1">
    <source>
        <dbReference type="EMBL" id="MBX7490005.1"/>
    </source>
</evidence>
<protein>
    <submittedName>
        <fullName evidence="1">Modification methylase</fullName>
    </submittedName>
</protein>
<gene>
    <name evidence="1" type="ORF">K4G57_00725</name>
</gene>
<accession>A0ABS7JKT9</accession>
<dbReference type="Gene3D" id="3.40.50.150">
    <property type="entry name" value="Vaccinia Virus protein VP39"/>
    <property type="match status" value="2"/>
</dbReference>
<dbReference type="GO" id="GO:0008168">
    <property type="term" value="F:methyltransferase activity"/>
    <property type="evidence" value="ECO:0007669"/>
    <property type="project" value="UniProtKB-KW"/>
</dbReference>
<name>A0ABS7JKT9_9HELI</name>
<organism evidence="1 2">
    <name type="scientific">Helicobacter turcicus</name>
    <dbReference type="NCBI Taxonomy" id="2867412"/>
    <lineage>
        <taxon>Bacteria</taxon>
        <taxon>Pseudomonadati</taxon>
        <taxon>Campylobacterota</taxon>
        <taxon>Epsilonproteobacteria</taxon>
        <taxon>Campylobacterales</taxon>
        <taxon>Helicobacteraceae</taxon>
        <taxon>Helicobacter</taxon>
    </lineage>
</organism>
<evidence type="ECO:0000313" key="2">
    <source>
        <dbReference type="Proteomes" id="UP000700059"/>
    </source>
</evidence>
<dbReference type="GO" id="GO:0032259">
    <property type="term" value="P:methylation"/>
    <property type="evidence" value="ECO:0007669"/>
    <property type="project" value="UniProtKB-KW"/>
</dbReference>
<keyword evidence="1" id="KW-0808">Transferase</keyword>
<keyword evidence="1" id="KW-0489">Methyltransferase</keyword>
<proteinExistence type="predicted"/>
<comment type="caution">
    <text evidence="1">The sequence shown here is derived from an EMBL/GenBank/DDBJ whole genome shotgun (WGS) entry which is preliminary data.</text>
</comment>
<dbReference type="Proteomes" id="UP000700059">
    <property type="component" value="Unassembled WGS sequence"/>
</dbReference>
<reference evidence="1 2" key="1">
    <citation type="submission" date="2021-08" db="EMBL/GenBank/DDBJ databases">
        <title>Helicobacter spp. isolated from feces of Anatolian Ground Squirrel (Spermophilus xanthoprymnus) in Turkey.</title>
        <authorList>
            <person name="Aydin F."/>
            <person name="Abay S."/>
            <person name="Kayman T."/>
            <person name="Karakaya E."/>
            <person name="Saticioglu I.B."/>
        </authorList>
    </citation>
    <scope>NUCLEOTIDE SEQUENCE [LARGE SCALE GENOMIC DNA]</scope>
    <source>
        <strain evidence="1 2">Faydin-H70</strain>
    </source>
</reference>
<dbReference type="EMBL" id="JAIGYQ010000001">
    <property type="protein sequence ID" value="MBX7490005.1"/>
    <property type="molecule type" value="Genomic_DNA"/>
</dbReference>
<dbReference type="SUPFAM" id="SSF53335">
    <property type="entry name" value="S-adenosyl-L-methionine-dependent methyltransferases"/>
    <property type="match status" value="2"/>
</dbReference>
<keyword evidence="2" id="KW-1185">Reference proteome</keyword>
<dbReference type="InterPro" id="IPR029063">
    <property type="entry name" value="SAM-dependent_MTases_sf"/>
</dbReference>